<evidence type="ECO:0000313" key="2">
    <source>
        <dbReference type="Proteomes" id="UP000000268"/>
    </source>
</evidence>
<dbReference type="HOGENOM" id="CLU_3323243_0_0_3"/>
<dbReference type="AlphaFoldDB" id="B0CEY7"/>
<reference evidence="1 2" key="1">
    <citation type="journal article" date="2008" name="Proc. Natl. Acad. Sci. U.S.A.">
        <title>Niche adaptation and genome expansion in the chlorophyll d-producing cyanobacterium Acaryochloris marina.</title>
        <authorList>
            <person name="Swingley W.D."/>
            <person name="Chen M."/>
            <person name="Cheung P.C."/>
            <person name="Conrad A.L."/>
            <person name="Dejesa L.C."/>
            <person name="Hao J."/>
            <person name="Honchak B.M."/>
            <person name="Karbach L.E."/>
            <person name="Kurdoglu A."/>
            <person name="Lahiri S."/>
            <person name="Mastrian S.D."/>
            <person name="Miyashita H."/>
            <person name="Page L."/>
            <person name="Ramakrishna P."/>
            <person name="Satoh S."/>
            <person name="Sattley W.M."/>
            <person name="Shimada Y."/>
            <person name="Taylor H.L."/>
            <person name="Tomo T."/>
            <person name="Tsuchiya T."/>
            <person name="Wang Z.T."/>
            <person name="Raymond J."/>
            <person name="Mimuro M."/>
            <person name="Blankenship R.E."/>
            <person name="Touchman J.W."/>
        </authorList>
    </citation>
    <scope>NUCLEOTIDE SEQUENCE [LARGE SCALE GENOMIC DNA]</scope>
    <source>
        <strain evidence="2">MBIC 11017</strain>
    </source>
</reference>
<organism evidence="1 2">
    <name type="scientific">Acaryochloris marina (strain MBIC 11017)</name>
    <dbReference type="NCBI Taxonomy" id="329726"/>
    <lineage>
        <taxon>Bacteria</taxon>
        <taxon>Bacillati</taxon>
        <taxon>Cyanobacteriota</taxon>
        <taxon>Cyanophyceae</taxon>
        <taxon>Acaryochloridales</taxon>
        <taxon>Acaryochloridaceae</taxon>
        <taxon>Acaryochloris</taxon>
    </lineage>
</organism>
<accession>B0CEY7</accession>
<name>B0CEY7_ACAM1</name>
<sequence>MLVERLMVLRECCESVLRSHSSHSTFYFSSEEYQDDLT</sequence>
<keyword evidence="2" id="KW-1185">Reference proteome</keyword>
<gene>
    <name evidence="1" type="ordered locus">AM1_4405</name>
</gene>
<evidence type="ECO:0000313" key="1">
    <source>
        <dbReference type="EMBL" id="ABW29384.1"/>
    </source>
</evidence>
<proteinExistence type="predicted"/>
<dbReference type="Proteomes" id="UP000000268">
    <property type="component" value="Chromosome"/>
</dbReference>
<dbReference type="STRING" id="329726.AM1_4405"/>
<protein>
    <submittedName>
        <fullName evidence="1">Uncharacterized protein</fullName>
    </submittedName>
</protein>
<dbReference type="KEGG" id="amr:AM1_4405"/>
<dbReference type="EMBL" id="CP000828">
    <property type="protein sequence ID" value="ABW29384.1"/>
    <property type="molecule type" value="Genomic_DNA"/>
</dbReference>